<reference evidence="3" key="1">
    <citation type="submission" date="2020-08" db="EMBL/GenBank/DDBJ databases">
        <title>Plant Genome Project.</title>
        <authorList>
            <person name="Zhang R.-G."/>
        </authorList>
    </citation>
    <scope>NUCLEOTIDE SEQUENCE</scope>
    <source>
        <strain evidence="3">WSP0</strain>
        <tissue evidence="3">Leaf</tissue>
    </source>
</reference>
<evidence type="ECO:0000313" key="3">
    <source>
        <dbReference type="EMBL" id="KAG5560055.1"/>
    </source>
</evidence>
<keyword evidence="2" id="KW-0472">Membrane</keyword>
<dbReference type="Proteomes" id="UP000823749">
    <property type="component" value="Chromosome 2"/>
</dbReference>
<keyword evidence="4" id="KW-1185">Reference proteome</keyword>
<dbReference type="SUPFAM" id="SSF48371">
    <property type="entry name" value="ARM repeat"/>
    <property type="match status" value="1"/>
</dbReference>
<evidence type="ECO:0000313" key="4">
    <source>
        <dbReference type="Proteomes" id="UP000823749"/>
    </source>
</evidence>
<feature type="region of interest" description="Disordered" evidence="1">
    <location>
        <begin position="32"/>
        <end position="51"/>
    </location>
</feature>
<evidence type="ECO:0000256" key="1">
    <source>
        <dbReference type="SAM" id="MobiDB-lite"/>
    </source>
</evidence>
<dbReference type="PANTHER" id="PTHR33115:SF50">
    <property type="entry name" value="ARM REPEAT SUPERFAMILY PROTEIN"/>
    <property type="match status" value="1"/>
</dbReference>
<keyword evidence="2" id="KW-1133">Transmembrane helix</keyword>
<proteinExistence type="predicted"/>
<dbReference type="Gene3D" id="1.25.10.10">
    <property type="entry name" value="Leucine-rich Repeat Variant"/>
    <property type="match status" value="1"/>
</dbReference>
<dbReference type="EMBL" id="JACTNZ010000002">
    <property type="protein sequence ID" value="KAG5560055.1"/>
    <property type="molecule type" value="Genomic_DNA"/>
</dbReference>
<evidence type="ECO:0008006" key="5">
    <source>
        <dbReference type="Google" id="ProtNLM"/>
    </source>
</evidence>
<comment type="caution">
    <text evidence="3">The sequence shown here is derived from an EMBL/GenBank/DDBJ whole genome shotgun (WGS) entry which is preliminary data.</text>
</comment>
<evidence type="ECO:0000256" key="2">
    <source>
        <dbReference type="SAM" id="Phobius"/>
    </source>
</evidence>
<name>A0AAV6L5P0_9ERIC</name>
<keyword evidence="2" id="KW-0812">Transmembrane</keyword>
<dbReference type="PANTHER" id="PTHR33115">
    <property type="entry name" value="ARM REPEAT SUPERFAMILY PROTEIN"/>
    <property type="match status" value="1"/>
</dbReference>
<feature type="compositionally biased region" description="Pro residues" evidence="1">
    <location>
        <begin position="40"/>
        <end position="49"/>
    </location>
</feature>
<organism evidence="3 4">
    <name type="scientific">Rhododendron griersonianum</name>
    <dbReference type="NCBI Taxonomy" id="479676"/>
    <lineage>
        <taxon>Eukaryota</taxon>
        <taxon>Viridiplantae</taxon>
        <taxon>Streptophyta</taxon>
        <taxon>Embryophyta</taxon>
        <taxon>Tracheophyta</taxon>
        <taxon>Spermatophyta</taxon>
        <taxon>Magnoliopsida</taxon>
        <taxon>eudicotyledons</taxon>
        <taxon>Gunneridae</taxon>
        <taxon>Pentapetalae</taxon>
        <taxon>asterids</taxon>
        <taxon>Ericales</taxon>
        <taxon>Ericaceae</taxon>
        <taxon>Ericoideae</taxon>
        <taxon>Rhodoreae</taxon>
        <taxon>Rhododendron</taxon>
    </lineage>
</organism>
<protein>
    <recommendedName>
        <fullName evidence="5">ARM repeat superfamily protein</fullName>
    </recommendedName>
</protein>
<dbReference type="InterPro" id="IPR016024">
    <property type="entry name" value="ARM-type_fold"/>
</dbReference>
<dbReference type="AlphaFoldDB" id="A0AAV6L5P0"/>
<accession>A0AAV6L5P0</accession>
<feature type="transmembrane region" description="Helical" evidence="2">
    <location>
        <begin position="68"/>
        <end position="91"/>
    </location>
</feature>
<gene>
    <name evidence="3" type="ORF">RHGRI_003369</name>
</gene>
<dbReference type="InterPro" id="IPR011989">
    <property type="entry name" value="ARM-like"/>
</dbReference>
<sequence>MDYGQDTQEGKGSLCLQIEETTGFRLQSSIDRKNSSNLYPNPPSGPTAHPPERKLTLLALRLAVLEKVATGLGTLGFIWATVVLLGGFAVTLSKTDFWFITMILLIEGTRIFSRSHELEWQQHQTTLAGIMKVNKINKNDINKVPEESRRKWDQKKMLPRTWKTSDFPILPLPHWTLMSKNVSKVLFGLQLASATACTVLSLMKLIEHNYGEVEKGDTDDRNRKAALIIFYSLALAEALLFLLEKAYWEWKVIYCKVLEEVNEACDLGPSGMVLITRFFYVAYSRCVNGSNFDGLKMDLVSFAMDLLASNLLDEQLIGIRILNKFALDEQLSKDALRKIGTTSPVVERLVKMLTWKDLEKEEIRQRAAEILSRLASKEQNALRLSGIPGAMASISSLLQNHRMLHGVEDEIPEKISIHDDESYRLCTFNYLGLLILRKLAQDHDNCRKIWNTRGLLHKIIDFSKAGERLLKDENVVLPQIMMVKQSLQVLKLLASTTGTTGKKLRYEISEDVFTISNIRDILKYGEKQTKLQKLGIEILTCLAMEVDAREEIGGTGGVLKDLLNIFFKEGMPENQDDVRTAAGEALAMLAFESKSNCCRILNLKVIEKLIKALEVPFLCINAGKILKNLCIYVGEDCSLHFRGVIDALPIVLGAIMSEENKENKLQEVLVGLAANVVKLMTCEESSIMFERARIQEAELAEALVKILNKYQKPTIKTPRIRRFVIELAIWMMRNKETNVQIFKDLGIAKEIQSVIETTTKLENFNIFCGPVGMSQDSTTIHSLVESAMELLDE</sequence>